<keyword evidence="6" id="KW-0498">Mitosis</keyword>
<comment type="function">
    <text evidence="6">Tyrosine protein phosphatase which functions as a dosage-dependent inducer of mitotic progression.</text>
</comment>
<feature type="region of interest" description="Disordered" evidence="7">
    <location>
        <begin position="321"/>
        <end position="374"/>
    </location>
</feature>
<dbReference type="EMBL" id="JARBDR010000246">
    <property type="protein sequence ID" value="KAJ8317073.1"/>
    <property type="molecule type" value="Genomic_DNA"/>
</dbReference>
<dbReference type="SMART" id="SM00450">
    <property type="entry name" value="RHOD"/>
    <property type="match status" value="1"/>
</dbReference>
<keyword evidence="10" id="KW-1185">Reference proteome</keyword>
<dbReference type="InterPro" id="IPR036873">
    <property type="entry name" value="Rhodanese-like_dom_sf"/>
</dbReference>
<dbReference type="SUPFAM" id="SSF52821">
    <property type="entry name" value="Rhodanese/Cell cycle control phosphatase"/>
    <property type="match status" value="1"/>
</dbReference>
<feature type="region of interest" description="Disordered" evidence="7">
    <location>
        <begin position="563"/>
        <end position="582"/>
    </location>
</feature>
<gene>
    <name evidence="9" type="ORF">KUTeg_004977</name>
</gene>
<evidence type="ECO:0000256" key="5">
    <source>
        <dbReference type="ARBA" id="ARBA00023306"/>
    </source>
</evidence>
<keyword evidence="2 6" id="KW-0132">Cell division</keyword>
<dbReference type="PROSITE" id="PS50206">
    <property type="entry name" value="RHODANESE_3"/>
    <property type="match status" value="1"/>
</dbReference>
<evidence type="ECO:0000256" key="6">
    <source>
        <dbReference type="RuleBase" id="RU368028"/>
    </source>
</evidence>
<evidence type="ECO:0000256" key="3">
    <source>
        <dbReference type="ARBA" id="ARBA00022801"/>
    </source>
</evidence>
<comment type="catalytic activity">
    <reaction evidence="6">
        <text>O-phospho-L-tyrosyl-[protein] + H2O = L-tyrosyl-[protein] + phosphate</text>
        <dbReference type="Rhea" id="RHEA:10684"/>
        <dbReference type="Rhea" id="RHEA-COMP:10136"/>
        <dbReference type="Rhea" id="RHEA-COMP:20101"/>
        <dbReference type="ChEBI" id="CHEBI:15377"/>
        <dbReference type="ChEBI" id="CHEBI:43474"/>
        <dbReference type="ChEBI" id="CHEBI:46858"/>
        <dbReference type="ChEBI" id="CHEBI:61978"/>
        <dbReference type="EC" id="3.1.3.48"/>
    </reaction>
</comment>
<proteinExistence type="inferred from homology"/>
<reference evidence="9 10" key="1">
    <citation type="submission" date="2022-12" db="EMBL/GenBank/DDBJ databases">
        <title>Chromosome-level genome of Tegillarca granosa.</title>
        <authorList>
            <person name="Kim J."/>
        </authorList>
    </citation>
    <scope>NUCLEOTIDE SEQUENCE [LARGE SCALE GENOMIC DNA]</scope>
    <source>
        <strain evidence="9">Teg-2019</strain>
        <tissue evidence="9">Adductor muscle</tissue>
    </source>
</reference>
<dbReference type="CDD" id="cd01530">
    <property type="entry name" value="Cdc25"/>
    <property type="match status" value="1"/>
</dbReference>
<dbReference type="Pfam" id="PF00581">
    <property type="entry name" value="Rhodanese"/>
    <property type="match status" value="1"/>
</dbReference>
<dbReference type="Gene3D" id="3.40.250.10">
    <property type="entry name" value="Rhodanese-like domain"/>
    <property type="match status" value="1"/>
</dbReference>
<dbReference type="Pfam" id="PF06617">
    <property type="entry name" value="M-inducer_phosp"/>
    <property type="match status" value="1"/>
</dbReference>
<feature type="compositionally biased region" description="Low complexity" evidence="7">
    <location>
        <begin position="87"/>
        <end position="97"/>
    </location>
</feature>
<dbReference type="Proteomes" id="UP001217089">
    <property type="component" value="Unassembled WGS sequence"/>
</dbReference>
<dbReference type="PANTHER" id="PTHR10828:SF17">
    <property type="entry name" value="PROTEIN-TYROSINE-PHOSPHATASE"/>
    <property type="match status" value="1"/>
</dbReference>
<feature type="domain" description="Rhodanese" evidence="8">
    <location>
        <begin position="433"/>
        <end position="542"/>
    </location>
</feature>
<evidence type="ECO:0000313" key="10">
    <source>
        <dbReference type="Proteomes" id="UP001217089"/>
    </source>
</evidence>
<evidence type="ECO:0000256" key="1">
    <source>
        <dbReference type="ARBA" id="ARBA00011065"/>
    </source>
</evidence>
<organism evidence="9 10">
    <name type="scientific">Tegillarca granosa</name>
    <name type="common">Malaysian cockle</name>
    <name type="synonym">Anadara granosa</name>
    <dbReference type="NCBI Taxonomy" id="220873"/>
    <lineage>
        <taxon>Eukaryota</taxon>
        <taxon>Metazoa</taxon>
        <taxon>Spiralia</taxon>
        <taxon>Lophotrochozoa</taxon>
        <taxon>Mollusca</taxon>
        <taxon>Bivalvia</taxon>
        <taxon>Autobranchia</taxon>
        <taxon>Pteriomorphia</taxon>
        <taxon>Arcoida</taxon>
        <taxon>Arcoidea</taxon>
        <taxon>Arcidae</taxon>
        <taxon>Tegillarca</taxon>
    </lineage>
</organism>
<evidence type="ECO:0000313" key="9">
    <source>
        <dbReference type="EMBL" id="KAJ8317073.1"/>
    </source>
</evidence>
<dbReference type="InterPro" id="IPR001763">
    <property type="entry name" value="Rhodanese-like_dom"/>
</dbReference>
<evidence type="ECO:0000256" key="4">
    <source>
        <dbReference type="ARBA" id="ARBA00022912"/>
    </source>
</evidence>
<accession>A0ABQ9FIF4</accession>
<dbReference type="EC" id="3.1.3.48" evidence="6"/>
<sequence>MASVNMSQPCKRKVGRPAPLHLPLRTLATSNTILSPSNIHDFRKMNSPMTNLTLNLSELSTGRGTPRRKLSLSSLDTPTTSVHPTPERSISSESSESGCFMDSPTPLDSPTLEMSMQRFAKVKPEIPIEAFSKKKTIAFRRIQSMPVPAMRFSPDMFNKENECSGNTDLESDLGFHGDEEKPEPSVQSSFAMASFESRLSEVRGSCFMDENSSQDSGVSLERDRDFSNAHISPPPNACSESPLKICPYLGSDDEEEEQVDDGFLDVMDQEVAEINHLPGSMAKLFSAPVLNKESHSPKDEETPIIRRAARRFLRRSQSVDVRSRPFSFKRDPPTDENTPVQNKRQRRPIQEDDHHGKSQLSKQTPPKPKLHRCHSETEAVIKSALNRLHNEPDLIADCSKPYCLPIIPGKHQDLKCIAPQTVMQLLDNEYSHVIEKFMIVDCRYPYEYEGGHIRGAKNIYTQEGIIEEFLKTPIPSTNPEKSSILIFHCEFSSERAPKLSRFLRKKDRDTNKECYPALHYPEVYLLHGGYKDFFSAALEYCEPQSYKPMLHKDHSQDLRHFRTKSKSWAGEKPTRPGFRPLF</sequence>
<keyword evidence="5 6" id="KW-0131">Cell cycle</keyword>
<keyword evidence="4 6" id="KW-0904">Protein phosphatase</keyword>
<evidence type="ECO:0000259" key="8">
    <source>
        <dbReference type="PROSITE" id="PS50206"/>
    </source>
</evidence>
<evidence type="ECO:0000256" key="7">
    <source>
        <dbReference type="SAM" id="MobiDB-lite"/>
    </source>
</evidence>
<comment type="caution">
    <text evidence="9">The sequence shown here is derived from an EMBL/GenBank/DDBJ whole genome shotgun (WGS) entry which is preliminary data.</text>
</comment>
<dbReference type="PRINTS" id="PR00716">
    <property type="entry name" value="MPIPHPHTASE"/>
</dbReference>
<dbReference type="InterPro" id="IPR000751">
    <property type="entry name" value="MPI_Phosphatase"/>
</dbReference>
<evidence type="ECO:0000256" key="2">
    <source>
        <dbReference type="ARBA" id="ARBA00022618"/>
    </source>
</evidence>
<keyword evidence="3 6" id="KW-0378">Hydrolase</keyword>
<feature type="region of interest" description="Disordered" evidence="7">
    <location>
        <begin position="58"/>
        <end position="102"/>
    </location>
</feature>
<comment type="similarity">
    <text evidence="1 6">Belongs to the MPI phosphatase family.</text>
</comment>
<protein>
    <recommendedName>
        <fullName evidence="6">M-phase inducer phosphatase</fullName>
        <ecNumber evidence="6">3.1.3.48</ecNumber>
    </recommendedName>
</protein>
<name>A0ABQ9FIF4_TEGGR</name>
<dbReference type="PANTHER" id="PTHR10828">
    <property type="entry name" value="M-PHASE INDUCER PHOSPHATASE DUAL SPECIFICITY PHOSPHATASE CDC25"/>
    <property type="match status" value="1"/>
</dbReference>